<dbReference type="GO" id="GO:0016746">
    <property type="term" value="F:acyltransferase activity"/>
    <property type="evidence" value="ECO:0007669"/>
    <property type="project" value="InterPro"/>
</dbReference>
<proteinExistence type="predicted"/>
<dbReference type="SMART" id="SM00827">
    <property type="entry name" value="PKS_AT"/>
    <property type="match status" value="1"/>
</dbReference>
<organism evidence="3 4">
    <name type="scientific">Adineta steineri</name>
    <dbReference type="NCBI Taxonomy" id="433720"/>
    <lineage>
        <taxon>Eukaryota</taxon>
        <taxon>Metazoa</taxon>
        <taxon>Spiralia</taxon>
        <taxon>Gnathifera</taxon>
        <taxon>Rotifera</taxon>
        <taxon>Eurotatoria</taxon>
        <taxon>Bdelloidea</taxon>
        <taxon>Adinetida</taxon>
        <taxon>Adinetidae</taxon>
        <taxon>Adineta</taxon>
    </lineage>
</organism>
<dbReference type="PANTHER" id="PTHR45681">
    <property type="entry name" value="POLYKETIDE SYNTHASE 44-RELATED"/>
    <property type="match status" value="1"/>
</dbReference>
<keyword evidence="1" id="KW-0808">Transferase</keyword>
<dbReference type="SUPFAM" id="SSF53901">
    <property type="entry name" value="Thiolase-like"/>
    <property type="match status" value="1"/>
</dbReference>
<dbReference type="Pfam" id="PF02801">
    <property type="entry name" value="Ketoacyl-synt_C"/>
    <property type="match status" value="1"/>
</dbReference>
<feature type="non-terminal residue" evidence="3">
    <location>
        <position position="430"/>
    </location>
</feature>
<reference evidence="3" key="1">
    <citation type="submission" date="2021-02" db="EMBL/GenBank/DDBJ databases">
        <authorList>
            <person name="Nowell W R."/>
        </authorList>
    </citation>
    <scope>NUCLEOTIDE SEQUENCE</scope>
</reference>
<dbReference type="InterPro" id="IPR016035">
    <property type="entry name" value="Acyl_Trfase/lysoPLipase"/>
</dbReference>
<dbReference type="InterPro" id="IPR016039">
    <property type="entry name" value="Thiolase-like"/>
</dbReference>
<dbReference type="SUPFAM" id="SSF52151">
    <property type="entry name" value="FabD/lysophospholipase-like"/>
    <property type="match status" value="1"/>
</dbReference>
<dbReference type="AlphaFoldDB" id="A0A820IIL6"/>
<dbReference type="InterPro" id="IPR014031">
    <property type="entry name" value="Ketoacyl_synth_C"/>
</dbReference>
<dbReference type="Proteomes" id="UP000663868">
    <property type="component" value="Unassembled WGS sequence"/>
</dbReference>
<dbReference type="Pfam" id="PF16197">
    <property type="entry name" value="KAsynt_C_assoc"/>
    <property type="match status" value="1"/>
</dbReference>
<evidence type="ECO:0000259" key="2">
    <source>
        <dbReference type="PROSITE" id="PS52004"/>
    </source>
</evidence>
<gene>
    <name evidence="3" type="ORF">KXQ929_LOCUS45910</name>
</gene>
<evidence type="ECO:0000313" key="3">
    <source>
        <dbReference type="EMBL" id="CAF4307973.1"/>
    </source>
</evidence>
<dbReference type="Gene3D" id="3.40.366.10">
    <property type="entry name" value="Malonyl-Coenzyme A Acyl Carrier Protein, domain 2"/>
    <property type="match status" value="1"/>
</dbReference>
<dbReference type="CDD" id="cd00833">
    <property type="entry name" value="PKS"/>
    <property type="match status" value="1"/>
</dbReference>
<dbReference type="SMART" id="SM00825">
    <property type="entry name" value="PKS_KS"/>
    <property type="match status" value="1"/>
</dbReference>
<dbReference type="InterPro" id="IPR050444">
    <property type="entry name" value="Polyketide_Synthase"/>
</dbReference>
<feature type="non-terminal residue" evidence="3">
    <location>
        <position position="1"/>
    </location>
</feature>
<dbReference type="Gene3D" id="3.40.47.10">
    <property type="match status" value="1"/>
</dbReference>
<evidence type="ECO:0000256" key="1">
    <source>
        <dbReference type="ARBA" id="ARBA00022679"/>
    </source>
</evidence>
<sequence>PQRIFYVEAHGTGTPVGDPIEANCLSRFFNRSSLEPPLLIGSVKSNLGHTEGAAGIAGLIKVAMCMHHRAIPPNMQFTSLNPRIEAQRYNLHVVQHSIPFPPSTDTDPIAIGINSFGMGGNNVHAIVEEYRPSAKNSITNGYTNGHVSGHHEIENKQYFVFLFSTKSRISLKDQVAQFNQWLQKRPISDVDNDHAFFQRISQQLLLRRTISYIHLAIFVFANRQQLQQQLDAFLAEQTISGLAIELRPTIALSQKICFVFSGQGPQWWAMGRQLYESEPVFTEWIQLIDNEMTKINNGEWRLLEELIEKKNEQESRINDTNIAQPTLFAIQVALAALLVSWNIYPSTIVSHSAGDQAAAFVAGRLSLVEAVRVVYHRSRLQNRNTRQGGRMLAVSMREEEVKEKLLKGIEHLACIAVVNSPRSVTLSGDE</sequence>
<dbReference type="GO" id="GO:0006633">
    <property type="term" value="P:fatty acid biosynthetic process"/>
    <property type="evidence" value="ECO:0007669"/>
    <property type="project" value="UniProtKB-UniPathway"/>
</dbReference>
<comment type="caution">
    <text evidence="3">The sequence shown here is derived from an EMBL/GenBank/DDBJ whole genome shotgun (WGS) entry which is preliminary data.</text>
</comment>
<dbReference type="InterPro" id="IPR032821">
    <property type="entry name" value="PKS_assoc"/>
</dbReference>
<dbReference type="InterPro" id="IPR020841">
    <property type="entry name" value="PKS_Beta-ketoAc_synthase_dom"/>
</dbReference>
<feature type="domain" description="Ketosynthase family 3 (KS3)" evidence="2">
    <location>
        <begin position="1"/>
        <end position="129"/>
    </location>
</feature>
<evidence type="ECO:0000313" key="4">
    <source>
        <dbReference type="Proteomes" id="UP000663868"/>
    </source>
</evidence>
<dbReference type="InterPro" id="IPR014043">
    <property type="entry name" value="Acyl_transferase_dom"/>
</dbReference>
<accession>A0A820IIL6</accession>
<dbReference type="InterPro" id="IPR001227">
    <property type="entry name" value="Ac_transferase_dom_sf"/>
</dbReference>
<name>A0A820IIL6_9BILA</name>
<dbReference type="EMBL" id="CAJOBB010014703">
    <property type="protein sequence ID" value="CAF4307973.1"/>
    <property type="molecule type" value="Genomic_DNA"/>
</dbReference>
<dbReference type="UniPathway" id="UPA00094"/>
<dbReference type="PROSITE" id="PS52004">
    <property type="entry name" value="KS3_2"/>
    <property type="match status" value="1"/>
</dbReference>
<dbReference type="Pfam" id="PF00698">
    <property type="entry name" value="Acyl_transf_1"/>
    <property type="match status" value="1"/>
</dbReference>
<dbReference type="PANTHER" id="PTHR45681:SF6">
    <property type="entry name" value="POLYKETIDE SYNTHASE 37"/>
    <property type="match status" value="1"/>
</dbReference>
<dbReference type="SUPFAM" id="SSF55048">
    <property type="entry name" value="Probable ACP-binding domain of malonyl-CoA ACP transacylase"/>
    <property type="match status" value="1"/>
</dbReference>
<dbReference type="InterPro" id="IPR016036">
    <property type="entry name" value="Malonyl_transacylase_ACP-bd"/>
</dbReference>
<protein>
    <recommendedName>
        <fullName evidence="2">Ketosynthase family 3 (KS3) domain-containing protein</fullName>
    </recommendedName>
</protein>